<dbReference type="EMBL" id="JAKJXP020000024">
    <property type="protein sequence ID" value="KAK7753969.1"/>
    <property type="molecule type" value="Genomic_DNA"/>
</dbReference>
<dbReference type="InterPro" id="IPR032063">
    <property type="entry name" value="MavL-like"/>
</dbReference>
<name>A0AAN9URG8_9PEZI</name>
<evidence type="ECO:0000313" key="2">
    <source>
        <dbReference type="Proteomes" id="UP001320420"/>
    </source>
</evidence>
<gene>
    <name evidence="1" type="ORF">SLS62_004068</name>
</gene>
<evidence type="ECO:0000313" key="1">
    <source>
        <dbReference type="EMBL" id="KAK7753969.1"/>
    </source>
</evidence>
<organism evidence="1 2">
    <name type="scientific">Diatrype stigma</name>
    <dbReference type="NCBI Taxonomy" id="117547"/>
    <lineage>
        <taxon>Eukaryota</taxon>
        <taxon>Fungi</taxon>
        <taxon>Dikarya</taxon>
        <taxon>Ascomycota</taxon>
        <taxon>Pezizomycotina</taxon>
        <taxon>Sordariomycetes</taxon>
        <taxon>Xylariomycetidae</taxon>
        <taxon>Xylariales</taxon>
        <taxon>Diatrypaceae</taxon>
        <taxon>Diatrype</taxon>
    </lineage>
</organism>
<dbReference type="Pfam" id="PF16062">
    <property type="entry name" value="MavL-like"/>
    <property type="match status" value="2"/>
</dbReference>
<comment type="caution">
    <text evidence="1">The sequence shown here is derived from an EMBL/GenBank/DDBJ whole genome shotgun (WGS) entry which is preliminary data.</text>
</comment>
<dbReference type="AlphaFoldDB" id="A0AAN9URG8"/>
<dbReference type="Proteomes" id="UP001320420">
    <property type="component" value="Unassembled WGS sequence"/>
</dbReference>
<sequence>MADSSLATLGLAEMSVAYPRRDNSVLGFDPATIRRDAEATRIIVHARYPALVEAFLAHKRTHGSSVEKRVYGAAAWSWRDQVARLVAKRPLAFLDPSDSTLLRDGTYVPHDVSAREWDAVGTELDLRGTGAGIGRRNEYLGLDDYLSYDEIMLGSLLGVSGPSHFINDGNRYNQARRSPHAGAYEPRGVIVGVVGARFERPDRMDSVHCLPPAAKPRQHPELTQIFQDFFFQGSGVRRNPTAAFDAAAYKGRIRVTVDLLLLEANSRGRVAAAAAGASCSGAYLYVVGLGLGVWQIDGAQTRLYVEAFAEALDALDHDELSAIRTLDFAWLSGVPAATQAQVTRAAARRGIGAVKFSRRNPAGRLPAAEADQLLVLSYAWDGNAFPGNEYWMGMLTASGDPAAASMSTISELHNPVMNPGFLQRIEVLGRVPEAGSGW</sequence>
<keyword evidence="2" id="KW-1185">Reference proteome</keyword>
<protein>
    <submittedName>
        <fullName evidence="1">Uncharacterized protein</fullName>
    </submittedName>
</protein>
<proteinExistence type="predicted"/>
<reference evidence="1 2" key="1">
    <citation type="submission" date="2024-02" db="EMBL/GenBank/DDBJ databases">
        <title>De novo assembly and annotation of 12 fungi associated with fruit tree decline syndrome in Ontario, Canada.</title>
        <authorList>
            <person name="Sulman M."/>
            <person name="Ellouze W."/>
            <person name="Ilyukhin E."/>
        </authorList>
    </citation>
    <scope>NUCLEOTIDE SEQUENCE [LARGE SCALE GENOMIC DNA]</scope>
    <source>
        <strain evidence="1 2">M11/M66-122</strain>
    </source>
</reference>
<accession>A0AAN9URG8</accession>